<dbReference type="GO" id="GO:0008168">
    <property type="term" value="F:methyltransferase activity"/>
    <property type="evidence" value="ECO:0007669"/>
    <property type="project" value="UniProtKB-KW"/>
</dbReference>
<evidence type="ECO:0000313" key="4">
    <source>
        <dbReference type="EMBL" id="ETS75893.1"/>
    </source>
</evidence>
<proteinExistence type="predicted"/>
<dbReference type="PANTHER" id="PTHR13393:SF0">
    <property type="entry name" value="RNA N6-ADENOSINE-METHYLTRANSFERASE METTL16"/>
    <property type="match status" value="1"/>
</dbReference>
<organism evidence="4 5">
    <name type="scientific">Pestalotiopsis fici (strain W106-1 / CGMCC3.15140)</name>
    <dbReference type="NCBI Taxonomy" id="1229662"/>
    <lineage>
        <taxon>Eukaryota</taxon>
        <taxon>Fungi</taxon>
        <taxon>Dikarya</taxon>
        <taxon>Ascomycota</taxon>
        <taxon>Pezizomycotina</taxon>
        <taxon>Sordariomycetes</taxon>
        <taxon>Xylariomycetidae</taxon>
        <taxon>Amphisphaeriales</taxon>
        <taxon>Sporocadaceae</taxon>
        <taxon>Pestalotiopsis</taxon>
    </lineage>
</organism>
<dbReference type="RefSeq" id="XP_007839609.1">
    <property type="nucleotide sequence ID" value="XM_007841418.1"/>
</dbReference>
<dbReference type="InterPro" id="IPR010286">
    <property type="entry name" value="METTL16/RlmF"/>
</dbReference>
<feature type="region of interest" description="Disordered" evidence="3">
    <location>
        <begin position="445"/>
        <end position="464"/>
    </location>
</feature>
<dbReference type="CDD" id="cd02440">
    <property type="entry name" value="AdoMet_MTases"/>
    <property type="match status" value="1"/>
</dbReference>
<dbReference type="EMBL" id="KI912118">
    <property type="protein sequence ID" value="ETS75893.1"/>
    <property type="molecule type" value="Genomic_DNA"/>
</dbReference>
<dbReference type="Pfam" id="PF05971">
    <property type="entry name" value="Methyltransf_10"/>
    <property type="match status" value="1"/>
</dbReference>
<accession>W3WPV5</accession>
<dbReference type="PANTHER" id="PTHR13393">
    <property type="entry name" value="SAM-DEPENDENT METHYLTRANSFERASE"/>
    <property type="match status" value="1"/>
</dbReference>
<dbReference type="GO" id="GO:0005634">
    <property type="term" value="C:nucleus"/>
    <property type="evidence" value="ECO:0007669"/>
    <property type="project" value="TreeGrafter"/>
</dbReference>
<dbReference type="AlphaFoldDB" id="W3WPV5"/>
<dbReference type="HOGENOM" id="CLU_027534_0_1_1"/>
<dbReference type="SUPFAM" id="SSF53335">
    <property type="entry name" value="S-adenosyl-L-methionine-dependent methyltransferases"/>
    <property type="match status" value="1"/>
</dbReference>
<evidence type="ECO:0008006" key="6">
    <source>
        <dbReference type="Google" id="ProtNLM"/>
    </source>
</evidence>
<evidence type="ECO:0000313" key="5">
    <source>
        <dbReference type="Proteomes" id="UP000030651"/>
    </source>
</evidence>
<evidence type="ECO:0000256" key="2">
    <source>
        <dbReference type="ARBA" id="ARBA00022679"/>
    </source>
</evidence>
<keyword evidence="5" id="KW-1185">Reference proteome</keyword>
<dbReference type="Proteomes" id="UP000030651">
    <property type="component" value="Unassembled WGS sequence"/>
</dbReference>
<evidence type="ECO:0000256" key="3">
    <source>
        <dbReference type="SAM" id="MobiDB-lite"/>
    </source>
</evidence>
<dbReference type="InterPro" id="IPR029063">
    <property type="entry name" value="SAM-dependent_MTases_sf"/>
</dbReference>
<keyword evidence="1" id="KW-0489">Methyltransferase</keyword>
<dbReference type="OrthoDB" id="514248at2759"/>
<keyword evidence="2" id="KW-0808">Transferase</keyword>
<gene>
    <name evidence="4" type="ORF">PFICI_12837</name>
</gene>
<dbReference type="KEGG" id="pfy:PFICI_12837"/>
<reference evidence="5" key="1">
    <citation type="journal article" date="2015" name="BMC Genomics">
        <title>Genomic and transcriptomic analysis of the endophytic fungus Pestalotiopsis fici reveals its lifestyle and high potential for synthesis of natural products.</title>
        <authorList>
            <person name="Wang X."/>
            <person name="Zhang X."/>
            <person name="Liu L."/>
            <person name="Xiang M."/>
            <person name="Wang W."/>
            <person name="Sun X."/>
            <person name="Che Y."/>
            <person name="Guo L."/>
            <person name="Liu G."/>
            <person name="Guo L."/>
            <person name="Wang C."/>
            <person name="Yin W.B."/>
            <person name="Stadler M."/>
            <person name="Zhang X."/>
            <person name="Liu X."/>
        </authorList>
    </citation>
    <scope>NUCLEOTIDE SEQUENCE [LARGE SCALE GENOMIC DNA]</scope>
    <source>
        <strain evidence="5">W106-1 / CGMCC3.15140</strain>
    </source>
</reference>
<sequence length="523" mass="58849">MGDSENPFQISRGVKRKLFSDTKSPFARRLAAARKAPKHVDVDPDVEADDASALKVKQELDTAHPSEDDFHLQKDAHYSKLYRGETDFAAVAAKDKPLQFYLKGERHLDFTDPKAVVQLTKSLLKVDFGLTFELPDDRLCPPVPNRHNYILWIKALLDSSSTSYSELYNPERKVEGLDIGTGASAIYPLLGCTQRPGWSFIATDIDHESLSWARRNVAINELESRIQLLQRSPTDNLIPLDNSEVACLDFVMTNPPFYSSESELLELAKTKAQPPNSACTGAAHEMVCDGGEVQFFQRIFDESCQLKNRVQWYTIMLGKQSSLELVVRIIQRNGIDNYALAQFVQGTKTRRWAVGWSFAKRRPNAAACRGFEPSAGKKLLPHPTEMTVATKSTRPNNAEQVQNMFWTQLEDVTDGLDLVSWNMDEDRLRVVGFAQENVWSRSYRRRTSALGKQRSPEAGNKKPVLSECPFGFAITVTKSDPEEETGDDAQSTVDVVVRWLQGSDYTLFESFAGMVRNTLLRVV</sequence>
<evidence type="ECO:0000256" key="1">
    <source>
        <dbReference type="ARBA" id="ARBA00022603"/>
    </source>
</evidence>
<dbReference type="InParanoid" id="W3WPV5"/>
<dbReference type="eggNOG" id="KOG2912">
    <property type="taxonomic scope" value="Eukaryota"/>
</dbReference>
<dbReference type="GeneID" id="19277850"/>
<name>W3WPV5_PESFW</name>
<dbReference type="STRING" id="1229662.W3WPV5"/>
<dbReference type="GO" id="GO:0070475">
    <property type="term" value="P:rRNA base methylation"/>
    <property type="evidence" value="ECO:0007669"/>
    <property type="project" value="TreeGrafter"/>
</dbReference>
<dbReference type="Gene3D" id="3.40.50.150">
    <property type="entry name" value="Vaccinia Virus protein VP39"/>
    <property type="match status" value="1"/>
</dbReference>
<protein>
    <recommendedName>
        <fullName evidence="6">U6 small nuclear RNA (adenine-(43)-N(6))-methyltransferase</fullName>
    </recommendedName>
</protein>
<dbReference type="OMA" id="EHKIDNY"/>